<dbReference type="AlphaFoldDB" id="A0A835DB78"/>
<evidence type="ECO:0000256" key="1">
    <source>
        <dbReference type="ARBA" id="ARBA00004370"/>
    </source>
</evidence>
<dbReference type="Pfam" id="PF01679">
    <property type="entry name" value="Pmp3"/>
    <property type="match status" value="1"/>
</dbReference>
<keyword evidence="4 6" id="KW-1133">Transmembrane helix</keyword>
<evidence type="ECO:0000256" key="5">
    <source>
        <dbReference type="ARBA" id="ARBA00023136"/>
    </source>
</evidence>
<evidence type="ECO:0000256" key="3">
    <source>
        <dbReference type="ARBA" id="ARBA00022692"/>
    </source>
</evidence>
<keyword evidence="5 6" id="KW-0472">Membrane</keyword>
<evidence type="ECO:0000313" key="8">
    <source>
        <dbReference type="Proteomes" id="UP000655225"/>
    </source>
</evidence>
<dbReference type="PANTHER" id="PTHR21659:SF120">
    <property type="entry name" value="HYDROPHOBIC PROTEIN LTI6B"/>
    <property type="match status" value="1"/>
</dbReference>
<proteinExistence type="inferred from homology"/>
<sequence>MHHCCIPSPCMTLDVHENQIMACGYLHLGSAVQADEYCTAANILPSSLHKNLLPSGWTGLHHHKLNHVHHKTYKIGMSESMYDASDSVSVESQYSKHASCVQQVEFWICLVLTFFGYLPGIIYAVYAITK</sequence>
<evidence type="ECO:0000256" key="2">
    <source>
        <dbReference type="ARBA" id="ARBA00009530"/>
    </source>
</evidence>
<comment type="similarity">
    <text evidence="2">Belongs to the UPF0057 (PMP3) family.</text>
</comment>
<dbReference type="EMBL" id="JABCRI010000011">
    <property type="protein sequence ID" value="KAF8397803.1"/>
    <property type="molecule type" value="Genomic_DNA"/>
</dbReference>
<feature type="transmembrane region" description="Helical" evidence="6">
    <location>
        <begin position="106"/>
        <end position="128"/>
    </location>
</feature>
<accession>A0A835DB78</accession>
<dbReference type="GO" id="GO:0016020">
    <property type="term" value="C:membrane"/>
    <property type="evidence" value="ECO:0007669"/>
    <property type="project" value="UniProtKB-SubCell"/>
</dbReference>
<dbReference type="OrthoDB" id="1936007at2759"/>
<gene>
    <name evidence="7" type="ORF">HHK36_016726</name>
</gene>
<evidence type="ECO:0000256" key="4">
    <source>
        <dbReference type="ARBA" id="ARBA00022989"/>
    </source>
</evidence>
<name>A0A835DB78_TETSI</name>
<keyword evidence="8" id="KW-1185">Reference proteome</keyword>
<comment type="subcellular location">
    <subcellularLocation>
        <location evidence="1">Membrane</location>
    </subcellularLocation>
</comment>
<reference evidence="7 8" key="1">
    <citation type="submission" date="2020-04" db="EMBL/GenBank/DDBJ databases">
        <title>Plant Genome Project.</title>
        <authorList>
            <person name="Zhang R.-G."/>
        </authorList>
    </citation>
    <scope>NUCLEOTIDE SEQUENCE [LARGE SCALE GENOMIC DNA]</scope>
    <source>
        <strain evidence="7">YNK0</strain>
        <tissue evidence="7">Leaf</tissue>
    </source>
</reference>
<protein>
    <submittedName>
        <fullName evidence="7">Uncharacterized protein</fullName>
    </submittedName>
</protein>
<dbReference type="PANTHER" id="PTHR21659">
    <property type="entry name" value="HYDROPHOBIC PROTEIN RCI2 LOW TEMPERATURE AND SALT RESPONSIVE PROTEIN LTI6 -RELATED"/>
    <property type="match status" value="1"/>
</dbReference>
<evidence type="ECO:0000313" key="7">
    <source>
        <dbReference type="EMBL" id="KAF8397803.1"/>
    </source>
</evidence>
<comment type="caution">
    <text evidence="7">The sequence shown here is derived from an EMBL/GenBank/DDBJ whole genome shotgun (WGS) entry which is preliminary data.</text>
</comment>
<dbReference type="Proteomes" id="UP000655225">
    <property type="component" value="Unassembled WGS sequence"/>
</dbReference>
<evidence type="ECO:0000256" key="6">
    <source>
        <dbReference type="SAM" id="Phobius"/>
    </source>
</evidence>
<keyword evidence="3 6" id="KW-0812">Transmembrane</keyword>
<dbReference type="InterPro" id="IPR000612">
    <property type="entry name" value="PMP3"/>
</dbReference>
<organism evidence="7 8">
    <name type="scientific">Tetracentron sinense</name>
    <name type="common">Spur-leaf</name>
    <dbReference type="NCBI Taxonomy" id="13715"/>
    <lineage>
        <taxon>Eukaryota</taxon>
        <taxon>Viridiplantae</taxon>
        <taxon>Streptophyta</taxon>
        <taxon>Embryophyta</taxon>
        <taxon>Tracheophyta</taxon>
        <taxon>Spermatophyta</taxon>
        <taxon>Magnoliopsida</taxon>
        <taxon>Trochodendrales</taxon>
        <taxon>Trochodendraceae</taxon>
        <taxon>Tetracentron</taxon>
    </lineage>
</organism>